<keyword evidence="1" id="KW-0472">Membrane</keyword>
<reference evidence="2 3" key="1">
    <citation type="journal article" date="2019" name="Nat. Ecol. Evol.">
        <title>Megaphylogeny resolves global patterns of mushroom evolution.</title>
        <authorList>
            <person name="Varga T."/>
            <person name="Krizsan K."/>
            <person name="Foldi C."/>
            <person name="Dima B."/>
            <person name="Sanchez-Garcia M."/>
            <person name="Sanchez-Ramirez S."/>
            <person name="Szollosi G.J."/>
            <person name="Szarkandi J.G."/>
            <person name="Papp V."/>
            <person name="Albert L."/>
            <person name="Andreopoulos W."/>
            <person name="Angelini C."/>
            <person name="Antonin V."/>
            <person name="Barry K.W."/>
            <person name="Bougher N.L."/>
            <person name="Buchanan P."/>
            <person name="Buyck B."/>
            <person name="Bense V."/>
            <person name="Catcheside P."/>
            <person name="Chovatia M."/>
            <person name="Cooper J."/>
            <person name="Damon W."/>
            <person name="Desjardin D."/>
            <person name="Finy P."/>
            <person name="Geml J."/>
            <person name="Haridas S."/>
            <person name="Hughes K."/>
            <person name="Justo A."/>
            <person name="Karasinski D."/>
            <person name="Kautmanova I."/>
            <person name="Kiss B."/>
            <person name="Kocsube S."/>
            <person name="Kotiranta H."/>
            <person name="LaButti K.M."/>
            <person name="Lechner B.E."/>
            <person name="Liimatainen K."/>
            <person name="Lipzen A."/>
            <person name="Lukacs Z."/>
            <person name="Mihaltcheva S."/>
            <person name="Morgado L.N."/>
            <person name="Niskanen T."/>
            <person name="Noordeloos M.E."/>
            <person name="Ohm R.A."/>
            <person name="Ortiz-Santana B."/>
            <person name="Ovrebo C."/>
            <person name="Racz N."/>
            <person name="Riley R."/>
            <person name="Savchenko A."/>
            <person name="Shiryaev A."/>
            <person name="Soop K."/>
            <person name="Spirin V."/>
            <person name="Szebenyi C."/>
            <person name="Tomsovsky M."/>
            <person name="Tulloss R.E."/>
            <person name="Uehling J."/>
            <person name="Grigoriev I.V."/>
            <person name="Vagvolgyi C."/>
            <person name="Papp T."/>
            <person name="Martin F.M."/>
            <person name="Miettinen O."/>
            <person name="Hibbett D.S."/>
            <person name="Nagy L.G."/>
        </authorList>
    </citation>
    <scope>NUCLEOTIDE SEQUENCE [LARGE SCALE GENOMIC DNA]</scope>
    <source>
        <strain evidence="2 3">FP101781</strain>
    </source>
</reference>
<dbReference type="AlphaFoldDB" id="A0A4Y7T8U1"/>
<keyword evidence="1" id="KW-0812">Transmembrane</keyword>
<evidence type="ECO:0000313" key="3">
    <source>
        <dbReference type="Proteomes" id="UP000298030"/>
    </source>
</evidence>
<organism evidence="2 3">
    <name type="scientific">Coprinellus micaceus</name>
    <name type="common">Glistening ink-cap mushroom</name>
    <name type="synonym">Coprinus micaceus</name>
    <dbReference type="NCBI Taxonomy" id="71717"/>
    <lineage>
        <taxon>Eukaryota</taxon>
        <taxon>Fungi</taxon>
        <taxon>Dikarya</taxon>
        <taxon>Basidiomycota</taxon>
        <taxon>Agaricomycotina</taxon>
        <taxon>Agaricomycetes</taxon>
        <taxon>Agaricomycetidae</taxon>
        <taxon>Agaricales</taxon>
        <taxon>Agaricineae</taxon>
        <taxon>Psathyrellaceae</taxon>
        <taxon>Coprinellus</taxon>
    </lineage>
</organism>
<dbReference type="EMBL" id="QPFP01000023">
    <property type="protein sequence ID" value="TEB30364.1"/>
    <property type="molecule type" value="Genomic_DNA"/>
</dbReference>
<feature type="transmembrane region" description="Helical" evidence="1">
    <location>
        <begin position="12"/>
        <end position="33"/>
    </location>
</feature>
<evidence type="ECO:0000256" key="1">
    <source>
        <dbReference type="SAM" id="Phobius"/>
    </source>
</evidence>
<proteinExistence type="predicted"/>
<sequence length="124" mass="14246">MCRRIICNDPRAVVFLPSVGCLANIFISVRLSYVMLSLGLLTLSCPPPPSRPYELTSARIISFHRLYLSLTPYIICSYFIVVFTLSLPIPPFYLFIIIYDISQRYQRISTSQLPRPTDDPSRRV</sequence>
<comment type="caution">
    <text evidence="2">The sequence shown here is derived from an EMBL/GenBank/DDBJ whole genome shotgun (WGS) entry which is preliminary data.</text>
</comment>
<protein>
    <submittedName>
        <fullName evidence="2">Uncharacterized protein</fullName>
    </submittedName>
</protein>
<evidence type="ECO:0000313" key="2">
    <source>
        <dbReference type="EMBL" id="TEB30364.1"/>
    </source>
</evidence>
<accession>A0A4Y7T8U1</accession>
<gene>
    <name evidence="2" type="ORF">FA13DRAFT_548060</name>
</gene>
<dbReference type="Proteomes" id="UP000298030">
    <property type="component" value="Unassembled WGS sequence"/>
</dbReference>
<keyword evidence="3" id="KW-1185">Reference proteome</keyword>
<keyword evidence="1" id="KW-1133">Transmembrane helix</keyword>
<feature type="transmembrane region" description="Helical" evidence="1">
    <location>
        <begin position="72"/>
        <end position="99"/>
    </location>
</feature>
<name>A0A4Y7T8U1_COPMI</name>